<dbReference type="AlphaFoldDB" id="A0A3N0D0Q8"/>
<keyword evidence="2" id="KW-1185">Reference proteome</keyword>
<organism evidence="1 2">
    <name type="scientific">Sinomicrobium pectinilyticum</name>
    <dbReference type="NCBI Taxonomy" id="1084421"/>
    <lineage>
        <taxon>Bacteria</taxon>
        <taxon>Pseudomonadati</taxon>
        <taxon>Bacteroidota</taxon>
        <taxon>Flavobacteriia</taxon>
        <taxon>Flavobacteriales</taxon>
        <taxon>Flavobacteriaceae</taxon>
        <taxon>Sinomicrobium</taxon>
    </lineage>
</organism>
<reference evidence="1 2" key="1">
    <citation type="submission" date="2018-10" db="EMBL/GenBank/DDBJ databases">
        <title>Sinomicrobium pectinilyticum sp. nov., a pectinase-producing bacterium isolated from alkaline and saline soil, and emended description of the genus Sinomicrobium.</title>
        <authorList>
            <person name="Cheng B."/>
            <person name="Li C."/>
            <person name="Lai Q."/>
            <person name="Du M."/>
            <person name="Shao Z."/>
            <person name="Xu P."/>
            <person name="Yang C."/>
        </authorList>
    </citation>
    <scope>NUCLEOTIDE SEQUENCE [LARGE SCALE GENOMIC DNA]</scope>
    <source>
        <strain evidence="1 2">5DNS001</strain>
    </source>
</reference>
<sequence length="81" mass="9278">MQTIKKLSFKRTAPNIEINFKPIVISALKNRDQHYRIREVGGLAVLKPLHPGFTNVPGNTQRNLKPVNRVTCQLLTLTENW</sequence>
<proteinExistence type="predicted"/>
<dbReference type="Proteomes" id="UP000267469">
    <property type="component" value="Unassembled WGS sequence"/>
</dbReference>
<protein>
    <submittedName>
        <fullName evidence="1">Uncharacterized protein</fullName>
    </submittedName>
</protein>
<gene>
    <name evidence="1" type="ORF">ED312_22900</name>
</gene>
<name>A0A3N0D0Q8_SINP1</name>
<accession>A0A3N0D0Q8</accession>
<dbReference type="EMBL" id="RJTM01000188">
    <property type="protein sequence ID" value="RNL69141.1"/>
    <property type="molecule type" value="Genomic_DNA"/>
</dbReference>
<comment type="caution">
    <text evidence="1">The sequence shown here is derived from an EMBL/GenBank/DDBJ whole genome shotgun (WGS) entry which is preliminary data.</text>
</comment>
<evidence type="ECO:0000313" key="2">
    <source>
        <dbReference type="Proteomes" id="UP000267469"/>
    </source>
</evidence>
<evidence type="ECO:0000313" key="1">
    <source>
        <dbReference type="EMBL" id="RNL69141.1"/>
    </source>
</evidence>